<accession>A0A914BPI9</accession>
<feature type="transmembrane region" description="Helical" evidence="6">
    <location>
        <begin position="332"/>
        <end position="354"/>
    </location>
</feature>
<evidence type="ECO:0000313" key="7">
    <source>
        <dbReference type="EnsemblMetazoa" id="XP_038077616.1"/>
    </source>
</evidence>
<feature type="transmembrane region" description="Helical" evidence="6">
    <location>
        <begin position="55"/>
        <end position="73"/>
    </location>
</feature>
<feature type="transmembrane region" description="Helical" evidence="6">
    <location>
        <begin position="186"/>
        <end position="207"/>
    </location>
</feature>
<dbReference type="AlphaFoldDB" id="A0A914BPI9"/>
<evidence type="ECO:0000256" key="2">
    <source>
        <dbReference type="ARBA" id="ARBA00009172"/>
    </source>
</evidence>
<protein>
    <submittedName>
        <fullName evidence="7">Uncharacterized protein</fullName>
    </submittedName>
</protein>
<proteinExistence type="inferred from homology"/>
<dbReference type="InterPro" id="IPR010291">
    <property type="entry name" value="Ion_channel_UNC-93"/>
</dbReference>
<feature type="transmembrane region" description="Helical" evidence="6">
    <location>
        <begin position="85"/>
        <end position="108"/>
    </location>
</feature>
<dbReference type="InterPro" id="IPR051951">
    <property type="entry name" value="UNC-93_regulatory"/>
</dbReference>
<keyword evidence="5 6" id="KW-0472">Membrane</keyword>
<keyword evidence="8" id="KW-1185">Reference proteome</keyword>
<keyword evidence="3 6" id="KW-0812">Transmembrane</keyword>
<evidence type="ECO:0000313" key="8">
    <source>
        <dbReference type="Proteomes" id="UP000887568"/>
    </source>
</evidence>
<dbReference type="OrthoDB" id="78663at2759"/>
<evidence type="ECO:0000256" key="4">
    <source>
        <dbReference type="ARBA" id="ARBA00022989"/>
    </source>
</evidence>
<dbReference type="Gene3D" id="1.20.1250.20">
    <property type="entry name" value="MFS general substrate transporter like domains"/>
    <property type="match status" value="1"/>
</dbReference>
<comment type="subcellular location">
    <subcellularLocation>
        <location evidence="1">Membrane</location>
        <topology evidence="1">Multi-pass membrane protein</topology>
    </subcellularLocation>
</comment>
<dbReference type="PANTHER" id="PTHR19444:SF13">
    <property type="entry name" value="PROTEIN UNC-93 HOMOLOG A"/>
    <property type="match status" value="1"/>
</dbReference>
<evidence type="ECO:0000256" key="5">
    <source>
        <dbReference type="ARBA" id="ARBA00023136"/>
    </source>
</evidence>
<reference evidence="7" key="1">
    <citation type="submission" date="2022-11" db="UniProtKB">
        <authorList>
            <consortium name="EnsemblMetazoa"/>
        </authorList>
    </citation>
    <scope>IDENTIFICATION</scope>
</reference>
<dbReference type="SUPFAM" id="SSF103473">
    <property type="entry name" value="MFS general substrate transporter"/>
    <property type="match status" value="1"/>
</dbReference>
<evidence type="ECO:0000256" key="3">
    <source>
        <dbReference type="ARBA" id="ARBA00022692"/>
    </source>
</evidence>
<keyword evidence="4 6" id="KW-1133">Transmembrane helix</keyword>
<dbReference type="EnsemblMetazoa" id="XM_038221688.1">
    <property type="protein sequence ID" value="XP_038077616.1"/>
    <property type="gene ID" value="LOC119745376"/>
</dbReference>
<feature type="transmembrane region" description="Helical" evidence="6">
    <location>
        <begin position="300"/>
        <end position="317"/>
    </location>
</feature>
<comment type="similarity">
    <text evidence="2">Belongs to the unc-93 family.</text>
</comment>
<dbReference type="PANTHER" id="PTHR19444">
    <property type="entry name" value="UNC-93 RELATED"/>
    <property type="match status" value="1"/>
</dbReference>
<dbReference type="Pfam" id="PF05978">
    <property type="entry name" value="UNC-93"/>
    <property type="match status" value="1"/>
</dbReference>
<dbReference type="RefSeq" id="XP_038077616.1">
    <property type="nucleotide sequence ID" value="XM_038221688.1"/>
</dbReference>
<dbReference type="GO" id="GO:0016020">
    <property type="term" value="C:membrane"/>
    <property type="evidence" value="ECO:0007669"/>
    <property type="project" value="UniProtKB-SubCell"/>
</dbReference>
<evidence type="ECO:0000256" key="1">
    <source>
        <dbReference type="ARBA" id="ARBA00004141"/>
    </source>
</evidence>
<sequence>MSTEKSPLLQAEVTSPVTVAVNSVNADVNGNVPNASLPTSGGTERAQRRRHWKNILTICLAWLFNFTAVASFQNLQSSLNPQEGLGVLSIASLYAGSIISGFYAPLVVKALGPKRTILACMSCYGVYTACNFYPRFYTLIPAGTLMGLVSNPMWTAEGTYLATSAASYATLTGSTTEIIINRFNGIFYFFFQSAQISGNLIASMILYPDAKGMLPDANLSRYCGVHSCGAFVDPAGPPQRPGQNTLYILFSVYLGCNVIGALLILAFLDRLDASAALTQTGSACGKMAATFRLVVKDRRMLLFLPLMIYSGVQKGFIADDFTKAFVTCTQGIHYVGFVMMTYGVTDALCCLLLTRLQKHVGRVVLFTAGAGADLLVVSLMWFVWPPMHANLWALFLAAGVWGFGDSVWQTQIASLLGVTFTENLAPAYANFRLCQAVGNGVMFAVTTSDSVCVYHKIIGLSGLLGVSLVFYYILECMIRRTKDKPPDETVK</sequence>
<dbReference type="OMA" id="FCTIHET"/>
<name>A0A914BPI9_PATMI</name>
<dbReference type="Proteomes" id="UP000887568">
    <property type="component" value="Unplaced"/>
</dbReference>
<organism evidence="7 8">
    <name type="scientific">Patiria miniata</name>
    <name type="common">Bat star</name>
    <name type="synonym">Asterina miniata</name>
    <dbReference type="NCBI Taxonomy" id="46514"/>
    <lineage>
        <taxon>Eukaryota</taxon>
        <taxon>Metazoa</taxon>
        <taxon>Echinodermata</taxon>
        <taxon>Eleutherozoa</taxon>
        <taxon>Asterozoa</taxon>
        <taxon>Asteroidea</taxon>
        <taxon>Valvatacea</taxon>
        <taxon>Valvatida</taxon>
        <taxon>Asterinidae</taxon>
        <taxon>Patiria</taxon>
    </lineage>
</organism>
<feature type="transmembrane region" description="Helical" evidence="6">
    <location>
        <begin position="453"/>
        <end position="474"/>
    </location>
</feature>
<evidence type="ECO:0000256" key="6">
    <source>
        <dbReference type="SAM" id="Phobius"/>
    </source>
</evidence>
<dbReference type="InterPro" id="IPR036259">
    <property type="entry name" value="MFS_trans_sf"/>
</dbReference>
<dbReference type="GeneID" id="119745376"/>
<feature type="transmembrane region" description="Helical" evidence="6">
    <location>
        <begin position="363"/>
        <end position="384"/>
    </location>
</feature>
<feature type="transmembrane region" description="Helical" evidence="6">
    <location>
        <begin position="246"/>
        <end position="268"/>
    </location>
</feature>